<dbReference type="Pfam" id="PF22150">
    <property type="entry name" value="Tt1218-like"/>
    <property type="match status" value="1"/>
</dbReference>
<dbReference type="NCBIfam" id="TIGR02523">
    <property type="entry name" value="type_IV_pilV"/>
    <property type="match status" value="1"/>
</dbReference>
<dbReference type="RefSeq" id="WP_256490724.1">
    <property type="nucleotide sequence ID" value="NZ_AP025730.1"/>
</dbReference>
<evidence type="ECO:0000313" key="4">
    <source>
        <dbReference type="Proteomes" id="UP001057498"/>
    </source>
</evidence>
<keyword evidence="1" id="KW-0472">Membrane</keyword>
<dbReference type="InterPro" id="IPR054402">
    <property type="entry name" value="Tt1218-like_dom"/>
</dbReference>
<accession>A0ABN6PS97</accession>
<feature type="transmembrane region" description="Helical" evidence="1">
    <location>
        <begin position="25"/>
        <end position="45"/>
    </location>
</feature>
<name>A0ABN6PS97_9BURK</name>
<protein>
    <recommendedName>
        <fullName evidence="2">Type IV pilin Tt1218-like domain-containing protein</fullName>
    </recommendedName>
</protein>
<dbReference type="EMBL" id="AP025730">
    <property type="protein sequence ID" value="BDI08054.1"/>
    <property type="molecule type" value="Genomic_DNA"/>
</dbReference>
<keyword evidence="4" id="KW-1185">Reference proteome</keyword>
<dbReference type="InterPro" id="IPR013362">
    <property type="entry name" value="Pilus_4_PilV"/>
</dbReference>
<keyword evidence="1" id="KW-1133">Transmembrane helix</keyword>
<evidence type="ECO:0000313" key="3">
    <source>
        <dbReference type="EMBL" id="BDI08054.1"/>
    </source>
</evidence>
<feature type="domain" description="Type IV pilin Tt1218-like" evidence="2">
    <location>
        <begin position="45"/>
        <end position="115"/>
    </location>
</feature>
<keyword evidence="1" id="KW-0812">Transmembrane</keyword>
<sequence>MPRSSPYHRATARPFVAADCRGSTLLEVLIGMLLISFWLLGNAGLQAASLKLQKGAEYRLTAVTLAAELGERMEANLAGSLAGQYVLAETNSAPASQIDCSARVCNATELAAYDLSQWSQRASAVLRLKTLSVTDVTPPGALTTYRIAIAWEEPRGRRQYADAVGQSSGSTNNSTEVMSHLATKVLRNGSN</sequence>
<reference evidence="3" key="1">
    <citation type="submission" date="2022-04" db="EMBL/GenBank/DDBJ databases">
        <title>Whole genome sequence of Sphaerotilus sp. FB-5.</title>
        <authorList>
            <person name="Takeda M."/>
            <person name="Narihara S."/>
            <person name="Akimoto M."/>
            <person name="Akimoto R."/>
            <person name="Nishiyashiki S."/>
            <person name="Murakami T."/>
        </authorList>
    </citation>
    <scope>NUCLEOTIDE SEQUENCE</scope>
    <source>
        <strain evidence="3">FB-5</strain>
    </source>
</reference>
<evidence type="ECO:0000259" key="2">
    <source>
        <dbReference type="Pfam" id="PF22150"/>
    </source>
</evidence>
<organism evidence="3 4">
    <name type="scientific">Sphaerotilus microaerophilus</name>
    <dbReference type="NCBI Taxonomy" id="2914710"/>
    <lineage>
        <taxon>Bacteria</taxon>
        <taxon>Pseudomonadati</taxon>
        <taxon>Pseudomonadota</taxon>
        <taxon>Betaproteobacteria</taxon>
        <taxon>Burkholderiales</taxon>
        <taxon>Sphaerotilaceae</taxon>
        <taxon>Sphaerotilus</taxon>
    </lineage>
</organism>
<evidence type="ECO:0000256" key="1">
    <source>
        <dbReference type="SAM" id="Phobius"/>
    </source>
</evidence>
<proteinExistence type="predicted"/>
<gene>
    <name evidence="3" type="ORF">CATMQ487_50240</name>
</gene>
<dbReference type="Proteomes" id="UP001057498">
    <property type="component" value="Chromosome"/>
</dbReference>